<feature type="region of interest" description="Disordered" evidence="1">
    <location>
        <begin position="450"/>
        <end position="483"/>
    </location>
</feature>
<dbReference type="Gene3D" id="1.10.150.20">
    <property type="entry name" value="5' to 3' exonuclease, C-terminal subdomain"/>
    <property type="match status" value="1"/>
</dbReference>
<dbReference type="Pfam" id="PF14229">
    <property type="entry name" value="DUF4332"/>
    <property type="match status" value="1"/>
</dbReference>
<feature type="domain" description="DUF4332" evidence="3">
    <location>
        <begin position="500"/>
        <end position="622"/>
    </location>
</feature>
<dbReference type="CDD" id="cd10981">
    <property type="entry name" value="ZnPC_S1P1"/>
    <property type="match status" value="1"/>
</dbReference>
<dbReference type="InterPro" id="IPR025567">
    <property type="entry name" value="DUF4332"/>
</dbReference>
<keyword evidence="5" id="KW-1185">Reference proteome</keyword>
<dbReference type="EMBL" id="LMTR01000094">
    <property type="protein sequence ID" value="KWT64136.1"/>
    <property type="molecule type" value="Genomic_DNA"/>
</dbReference>
<dbReference type="STRING" id="121290.APY04_3400"/>
<dbReference type="Pfam" id="PF00882">
    <property type="entry name" value="Zn_dep_PLPC"/>
    <property type="match status" value="1"/>
</dbReference>
<gene>
    <name evidence="4" type="ORF">APY04_3400</name>
</gene>
<dbReference type="Gene3D" id="1.10.575.10">
    <property type="entry name" value="P1 Nuclease"/>
    <property type="match status" value="1"/>
</dbReference>
<evidence type="ECO:0000259" key="2">
    <source>
        <dbReference type="Pfam" id="PF00882"/>
    </source>
</evidence>
<dbReference type="InterPro" id="IPR029002">
    <property type="entry name" value="PLPC/GPLD1"/>
</dbReference>
<evidence type="ECO:0000259" key="3">
    <source>
        <dbReference type="Pfam" id="PF14229"/>
    </source>
</evidence>
<reference evidence="4 5" key="1">
    <citation type="submission" date="2015-10" db="EMBL/GenBank/DDBJ databases">
        <title>Transcriptomic analysis of a linuron degrading triple-species bacterial consortium.</title>
        <authorList>
            <person name="Albers P."/>
        </authorList>
    </citation>
    <scope>NUCLEOTIDE SEQUENCE [LARGE SCALE GENOMIC DNA]</scope>
    <source>
        <strain evidence="4 5">WDL6</strain>
    </source>
</reference>
<dbReference type="PATRIC" id="fig|121290.4.peg.1762"/>
<dbReference type="GO" id="GO:0016788">
    <property type="term" value="F:hydrolase activity, acting on ester bonds"/>
    <property type="evidence" value="ECO:0007669"/>
    <property type="project" value="InterPro"/>
</dbReference>
<feature type="compositionally biased region" description="Basic and acidic residues" evidence="1">
    <location>
        <begin position="469"/>
        <end position="483"/>
    </location>
</feature>
<evidence type="ECO:0008006" key="6">
    <source>
        <dbReference type="Google" id="ProtNLM"/>
    </source>
</evidence>
<evidence type="ECO:0000313" key="5">
    <source>
        <dbReference type="Proteomes" id="UP000059074"/>
    </source>
</evidence>
<feature type="compositionally biased region" description="Low complexity" evidence="1">
    <location>
        <begin position="390"/>
        <end position="414"/>
    </location>
</feature>
<name>A0A109B8G2_HYPSL</name>
<evidence type="ECO:0000313" key="4">
    <source>
        <dbReference type="EMBL" id="KWT64136.1"/>
    </source>
</evidence>
<organism evidence="4 5">
    <name type="scientific">Hyphomicrobium sulfonivorans</name>
    <dbReference type="NCBI Taxonomy" id="121290"/>
    <lineage>
        <taxon>Bacteria</taxon>
        <taxon>Pseudomonadati</taxon>
        <taxon>Pseudomonadota</taxon>
        <taxon>Alphaproteobacteria</taxon>
        <taxon>Hyphomicrobiales</taxon>
        <taxon>Hyphomicrobiaceae</taxon>
        <taxon>Hyphomicrobium</taxon>
    </lineage>
</organism>
<protein>
    <recommendedName>
        <fullName evidence="6">DUF4332 domain-containing protein</fullName>
    </recommendedName>
</protein>
<feature type="compositionally biased region" description="Low complexity" evidence="1">
    <location>
        <begin position="453"/>
        <end position="467"/>
    </location>
</feature>
<comment type="caution">
    <text evidence="4">The sequence shown here is derived from an EMBL/GenBank/DDBJ whole genome shotgun (WGS) entry which is preliminary data.</text>
</comment>
<feature type="domain" description="Phospholipase C/D" evidence="2">
    <location>
        <begin position="17"/>
        <end position="137"/>
    </location>
</feature>
<feature type="compositionally biased region" description="Low complexity" evidence="1">
    <location>
        <begin position="424"/>
        <end position="434"/>
    </location>
</feature>
<feature type="compositionally biased region" description="Low complexity" evidence="1">
    <location>
        <begin position="358"/>
        <end position="371"/>
    </location>
</feature>
<dbReference type="RefSeq" id="WP_068464997.1">
    <property type="nucleotide sequence ID" value="NZ_LMTR01000094.1"/>
</dbReference>
<proteinExistence type="predicted"/>
<dbReference type="SUPFAM" id="SSF48537">
    <property type="entry name" value="Phospholipase C/P1 nuclease"/>
    <property type="match status" value="1"/>
</dbReference>
<dbReference type="AlphaFoldDB" id="A0A109B8G2"/>
<feature type="region of interest" description="Disordered" evidence="1">
    <location>
        <begin position="335"/>
        <end position="434"/>
    </location>
</feature>
<dbReference type="InterPro" id="IPR008947">
    <property type="entry name" value="PLipase_C/P1_nuclease_dom_sf"/>
</dbReference>
<evidence type="ECO:0000256" key="1">
    <source>
        <dbReference type="SAM" id="MobiDB-lite"/>
    </source>
</evidence>
<sequence length="628" mass="66440">MSLLYRIVYAAHANGTHHKLALDALPLLRAPDADRWQNLFLKHAPKFLEGSKAPDNTFKDFKNHVLHVRDKYWGGAPEKAAEWYGKLIAELRSEQWEQAVYSAGVLSHYYTDPIHPFHTGQTEAENVIHRACEWSINRSYDDLAKLGRQRSAAQPVDVPVPPGPNWLKEMVCNGADLSNKQYERLIGHYDIHRGSADPRAGLDSVAQKLVGDLIVYAAAGFARILDRAFAESGATPPDVSLTAETFVATLQIPAKWVQKKLADAADRAAVLAMYDELQTTGRVEATLPEDDRIVRDLHAVEVEAPRQKELAAQRASRIAAGGDVGSASTAPAATASVNAAPTQSAPAAQKAESQKLTPAAPVVANKPAPQASVTSAPPSALPQTKADAGPQSAPTGTTSAAAPAPMATAASTTSPPQPAPAPAPASTQSNPAPAVAAPASLIARMANLGSTEAPANPDKAAPAPANDTQPRHTGENSDKPREAAQPRFYLKPSDDVAAGPSIGPKTADRLAKVDIFFVADLIAADAEKLAKKLKNIGIRPDTFVLWQQQAQLVMDVPGLRGTHAQLLTGAGYTCADTIAAANDDAVCAAVLEYATSTEGQRLLRQGEPPAREKIIGWVRAAAATRDAA</sequence>
<dbReference type="Proteomes" id="UP000059074">
    <property type="component" value="Unassembled WGS sequence"/>
</dbReference>
<accession>A0A109B8G2</accession>